<dbReference type="EMBL" id="MCBT01000008">
    <property type="protein sequence ID" value="OEG75450.1"/>
    <property type="molecule type" value="Genomic_DNA"/>
</dbReference>
<name>A0A1E5IY23_SHECO</name>
<proteinExistence type="predicted"/>
<gene>
    <name evidence="1" type="ORF">BEL05_07510</name>
</gene>
<dbReference type="Proteomes" id="UP000095230">
    <property type="component" value="Unassembled WGS sequence"/>
</dbReference>
<evidence type="ECO:0000313" key="2">
    <source>
        <dbReference type="Proteomes" id="UP000095230"/>
    </source>
</evidence>
<protein>
    <submittedName>
        <fullName evidence="1">Uncharacterized protein</fullName>
    </submittedName>
</protein>
<evidence type="ECO:0000313" key="1">
    <source>
        <dbReference type="EMBL" id="OEG75450.1"/>
    </source>
</evidence>
<comment type="caution">
    <text evidence="1">The sequence shown here is derived from an EMBL/GenBank/DDBJ whole genome shotgun (WGS) entry which is preliminary data.</text>
</comment>
<dbReference type="AlphaFoldDB" id="A0A1E5IY23"/>
<organism evidence="1 2">
    <name type="scientific">Shewanella colwelliana</name>
    <name type="common">Alteromonas colwelliana</name>
    <dbReference type="NCBI Taxonomy" id="23"/>
    <lineage>
        <taxon>Bacteria</taxon>
        <taxon>Pseudomonadati</taxon>
        <taxon>Pseudomonadota</taxon>
        <taxon>Gammaproteobacteria</taxon>
        <taxon>Alteromonadales</taxon>
        <taxon>Shewanellaceae</taxon>
        <taxon>Shewanella</taxon>
    </lineage>
</organism>
<reference evidence="1 2" key="1">
    <citation type="submission" date="2016-07" db="EMBL/GenBank/DDBJ databases">
        <title>Whole-genome of two Shewanella species isolated from a digestive organ of sea cucumber Apostichopus japonicus Selenka 1867.</title>
        <authorList>
            <person name="Hong H.-H."/>
            <person name="Choi H."/>
            <person name="Cheon S."/>
            <person name="Oh J.-S."/>
            <person name="Lee H.-G."/>
            <person name="Park C."/>
        </authorList>
    </citation>
    <scope>NUCLEOTIDE SEQUENCE [LARGE SCALE GENOMIC DNA]</scope>
    <source>
        <strain evidence="1 2">CSB03KR</strain>
    </source>
</reference>
<accession>A0A1E5IY23</accession>
<sequence length="64" mass="7414">MGFAADYTVHLATLLLIIKKNGRNATWSNEKYFFTHLIAYSSKSQYLTKLNKSRDNITDDNQKD</sequence>